<keyword evidence="2" id="KW-1003">Cell membrane</keyword>
<keyword evidence="5 6" id="KW-0472">Membrane</keyword>
<dbReference type="InterPro" id="IPR019108">
    <property type="entry name" value="Caa3_assmbl_CtaG-rel"/>
</dbReference>
<keyword evidence="3 6" id="KW-0812">Transmembrane</keyword>
<dbReference type="Pfam" id="PF09678">
    <property type="entry name" value="Caa3_CtaG"/>
    <property type="match status" value="1"/>
</dbReference>
<proteinExistence type="predicted"/>
<feature type="transmembrane region" description="Helical" evidence="6">
    <location>
        <begin position="202"/>
        <end position="221"/>
    </location>
</feature>
<keyword evidence="4 6" id="KW-1133">Transmembrane helix</keyword>
<name>A0ABQ1NTT3_9GAMM</name>
<sequence>MLGAAILSIFWIFYILGSVRRAAPVWHPIFFHVAMLLSFFAVVGPLDEWAETSTTAHMIQHMLFMVVIAPLWVLSSPLSQLVAGGGRWLVSCWTPFLRLPRHPMLTAYLHGLTVWFWHTPRFYQLALDNPWWHVVEHGMFLLTAGLFWWAVLQGKRRNVHWSLFALLLTLMHTGFLGALLTFAQAPLYGESRSLEDQQLAGLIMWVPGAVPYLLAAAWVGYRWFRDIYRNTGATD</sequence>
<feature type="transmembrane region" description="Helical" evidence="6">
    <location>
        <begin position="31"/>
        <end position="50"/>
    </location>
</feature>
<dbReference type="Proteomes" id="UP000638188">
    <property type="component" value="Unassembled WGS sequence"/>
</dbReference>
<dbReference type="EMBL" id="BMFF01000001">
    <property type="protein sequence ID" value="GGC84694.1"/>
    <property type="molecule type" value="Genomic_DNA"/>
</dbReference>
<protein>
    <recommendedName>
        <fullName evidence="9">Cytochrome c oxidase assembly factor CtaG</fullName>
    </recommendedName>
</protein>
<evidence type="ECO:0000313" key="7">
    <source>
        <dbReference type="EMBL" id="GGC84694.1"/>
    </source>
</evidence>
<organism evidence="7 8">
    <name type="scientific">Halopseudomonas salina</name>
    <dbReference type="NCBI Taxonomy" id="1323744"/>
    <lineage>
        <taxon>Bacteria</taxon>
        <taxon>Pseudomonadati</taxon>
        <taxon>Pseudomonadota</taxon>
        <taxon>Gammaproteobacteria</taxon>
        <taxon>Pseudomonadales</taxon>
        <taxon>Pseudomonadaceae</taxon>
        <taxon>Halopseudomonas</taxon>
    </lineage>
</organism>
<evidence type="ECO:0008006" key="9">
    <source>
        <dbReference type="Google" id="ProtNLM"/>
    </source>
</evidence>
<keyword evidence="8" id="KW-1185">Reference proteome</keyword>
<feature type="transmembrane region" description="Helical" evidence="6">
    <location>
        <begin position="62"/>
        <end position="83"/>
    </location>
</feature>
<evidence type="ECO:0000256" key="1">
    <source>
        <dbReference type="ARBA" id="ARBA00004651"/>
    </source>
</evidence>
<evidence type="ECO:0000256" key="2">
    <source>
        <dbReference type="ARBA" id="ARBA00022475"/>
    </source>
</evidence>
<reference evidence="8" key="1">
    <citation type="journal article" date="2019" name="Int. J. Syst. Evol. Microbiol.">
        <title>The Global Catalogue of Microorganisms (GCM) 10K type strain sequencing project: providing services to taxonomists for standard genome sequencing and annotation.</title>
        <authorList>
            <consortium name="The Broad Institute Genomics Platform"/>
            <consortium name="The Broad Institute Genome Sequencing Center for Infectious Disease"/>
            <person name="Wu L."/>
            <person name="Ma J."/>
        </authorList>
    </citation>
    <scope>NUCLEOTIDE SEQUENCE [LARGE SCALE GENOMIC DNA]</scope>
    <source>
        <strain evidence="8">CGMCC 1.12482</strain>
    </source>
</reference>
<evidence type="ECO:0000313" key="8">
    <source>
        <dbReference type="Proteomes" id="UP000638188"/>
    </source>
</evidence>
<feature type="transmembrane region" description="Helical" evidence="6">
    <location>
        <begin position="163"/>
        <end position="182"/>
    </location>
</feature>
<feature type="transmembrane region" description="Helical" evidence="6">
    <location>
        <begin position="131"/>
        <end position="151"/>
    </location>
</feature>
<evidence type="ECO:0000256" key="3">
    <source>
        <dbReference type="ARBA" id="ARBA00022692"/>
    </source>
</evidence>
<comment type="caution">
    <text evidence="7">The sequence shown here is derived from an EMBL/GenBank/DDBJ whole genome shotgun (WGS) entry which is preliminary data.</text>
</comment>
<evidence type="ECO:0000256" key="5">
    <source>
        <dbReference type="ARBA" id="ARBA00023136"/>
    </source>
</evidence>
<comment type="subcellular location">
    <subcellularLocation>
        <location evidence="1">Cell membrane</location>
        <topology evidence="1">Multi-pass membrane protein</topology>
    </subcellularLocation>
</comment>
<gene>
    <name evidence="7" type="ORF">GCM10007418_00620</name>
</gene>
<evidence type="ECO:0000256" key="6">
    <source>
        <dbReference type="SAM" id="Phobius"/>
    </source>
</evidence>
<accession>A0ABQ1NTT3</accession>
<evidence type="ECO:0000256" key="4">
    <source>
        <dbReference type="ARBA" id="ARBA00022989"/>
    </source>
</evidence>